<proteinExistence type="inferred from homology"/>
<keyword evidence="3 6" id="KW-1133">Transmembrane helix</keyword>
<feature type="transmembrane region" description="Helical" evidence="6">
    <location>
        <begin position="216"/>
        <end position="235"/>
    </location>
</feature>
<dbReference type="PROSITE" id="PS50262">
    <property type="entry name" value="G_PROTEIN_RECEP_F1_2"/>
    <property type="match status" value="1"/>
</dbReference>
<feature type="transmembrane region" description="Helical" evidence="6">
    <location>
        <begin position="27"/>
        <end position="48"/>
    </location>
</feature>
<evidence type="ECO:0000256" key="3">
    <source>
        <dbReference type="ARBA" id="ARBA00022989"/>
    </source>
</evidence>
<evidence type="ECO:0000313" key="8">
    <source>
        <dbReference type="Proteomes" id="UP000008143"/>
    </source>
</evidence>
<keyword evidence="5" id="KW-0297">G-protein coupled receptor</keyword>
<dbReference type="OrthoDB" id="6088609at2759"/>
<dbReference type="Proteomes" id="UP000008143">
    <property type="component" value="Chromosome 9"/>
</dbReference>
<evidence type="ECO:0000256" key="4">
    <source>
        <dbReference type="ARBA" id="ARBA00023136"/>
    </source>
</evidence>
<dbReference type="AGR" id="Xenbase:XB-GENE-29093435"/>
<dbReference type="InterPro" id="IPR017452">
    <property type="entry name" value="GPCR_Rhodpsn_7TM"/>
</dbReference>
<accession>A0A8J1IVX8</accession>
<comment type="similarity">
    <text evidence="5">Belongs to the G-protein coupled receptor 1 family.</text>
</comment>
<keyword evidence="5" id="KW-0807">Transducer</keyword>
<dbReference type="GO" id="GO:0016020">
    <property type="term" value="C:membrane"/>
    <property type="evidence" value="ECO:0007669"/>
    <property type="project" value="UniProtKB-SubCell"/>
</dbReference>
<dbReference type="GeneID" id="116407840"/>
<feature type="transmembrane region" description="Helical" evidence="6">
    <location>
        <begin position="69"/>
        <end position="95"/>
    </location>
</feature>
<evidence type="ECO:0000256" key="1">
    <source>
        <dbReference type="ARBA" id="ARBA00004370"/>
    </source>
</evidence>
<evidence type="ECO:0000313" key="10">
    <source>
        <dbReference type="Xenbase" id="XB-GENE-29093435"/>
    </source>
</evidence>
<keyword evidence="2 5" id="KW-0812">Transmembrane</keyword>
<feature type="domain" description="G-protein coupled receptors family 1 profile" evidence="7">
    <location>
        <begin position="43"/>
        <end position="234"/>
    </location>
</feature>
<reference evidence="9" key="1">
    <citation type="submission" date="2025-08" db="UniProtKB">
        <authorList>
            <consortium name="RefSeq"/>
        </authorList>
    </citation>
    <scope>IDENTIFICATION</scope>
    <source>
        <strain evidence="9">Nigerian</strain>
        <tissue evidence="9">Liver and blood</tissue>
    </source>
</reference>
<feature type="transmembrane region" description="Helical" evidence="6">
    <location>
        <begin position="336"/>
        <end position="363"/>
    </location>
</feature>
<evidence type="ECO:0000313" key="9">
    <source>
        <dbReference type="RefSeq" id="XP_031749754.1"/>
    </source>
</evidence>
<organism evidence="8 9">
    <name type="scientific">Xenopus tropicalis</name>
    <name type="common">Western clawed frog</name>
    <name type="synonym">Silurana tropicalis</name>
    <dbReference type="NCBI Taxonomy" id="8364"/>
    <lineage>
        <taxon>Eukaryota</taxon>
        <taxon>Metazoa</taxon>
        <taxon>Chordata</taxon>
        <taxon>Craniata</taxon>
        <taxon>Vertebrata</taxon>
        <taxon>Euteleostomi</taxon>
        <taxon>Amphibia</taxon>
        <taxon>Batrachia</taxon>
        <taxon>Anura</taxon>
        <taxon>Pipoidea</taxon>
        <taxon>Pipidae</taxon>
        <taxon>Xenopodinae</taxon>
        <taxon>Xenopus</taxon>
        <taxon>Silurana</taxon>
    </lineage>
</organism>
<dbReference type="AlphaFoldDB" id="A0A8J1IVX8"/>
<dbReference type="InterPro" id="IPR000276">
    <property type="entry name" value="GPCR_Rhodpsn"/>
</dbReference>
<evidence type="ECO:0000256" key="2">
    <source>
        <dbReference type="ARBA" id="ARBA00022692"/>
    </source>
</evidence>
<keyword evidence="4 6" id="KW-0472">Membrane</keyword>
<keyword evidence="8" id="KW-1185">Reference proteome</keyword>
<name>A0A8J1IVX8_XENTR</name>
<evidence type="ECO:0000259" key="7">
    <source>
        <dbReference type="PROSITE" id="PS50262"/>
    </source>
</evidence>
<feature type="transmembrane region" description="Helical" evidence="6">
    <location>
        <begin position="148"/>
        <end position="168"/>
    </location>
</feature>
<comment type="subcellular location">
    <subcellularLocation>
        <location evidence="1">Membrane</location>
    </subcellularLocation>
</comment>
<evidence type="ECO:0000256" key="5">
    <source>
        <dbReference type="RuleBase" id="RU000688"/>
    </source>
</evidence>
<keyword evidence="5" id="KW-0675">Receptor</keyword>
<dbReference type="PRINTS" id="PR00237">
    <property type="entry name" value="GPCRRHODOPSN"/>
</dbReference>
<dbReference type="SUPFAM" id="SSF81321">
    <property type="entry name" value="Family A G protein-coupled receptor-like"/>
    <property type="match status" value="1"/>
</dbReference>
<dbReference type="Gene3D" id="1.20.1070.10">
    <property type="entry name" value="Rhodopsin 7-helix transmembrane proteins"/>
    <property type="match status" value="1"/>
</dbReference>
<dbReference type="PANTHER" id="PTHR46752:SF1">
    <property type="entry name" value="G-PROTEIN COUPLED RECEPTOR 39"/>
    <property type="match status" value="1"/>
</dbReference>
<feature type="transmembrane region" description="Helical" evidence="6">
    <location>
        <begin position="435"/>
        <end position="454"/>
    </location>
</feature>
<feature type="transmembrane region" description="Helical" evidence="6">
    <location>
        <begin position="402"/>
        <end position="429"/>
    </location>
</feature>
<protein>
    <submittedName>
        <fullName evidence="9">G-protein coupled receptor 39-like</fullName>
    </submittedName>
</protein>
<dbReference type="PANTHER" id="PTHR46752">
    <property type="entry name" value="G-PROTEIN COUPLED RECEPTOR 39"/>
    <property type="match status" value="1"/>
</dbReference>
<dbReference type="Pfam" id="PF00001">
    <property type="entry name" value="7tm_1"/>
    <property type="match status" value="1"/>
</dbReference>
<dbReference type="RefSeq" id="XP_031749754.1">
    <property type="nucleotide sequence ID" value="XM_031893894.1"/>
</dbReference>
<sequence>MDTADPCHLLINHTHVGEFEVRLAVKISLTVLYGCILLAGLVGNSVTIRTTKVLRDKGYLQKGVTDHMISLACSDLLVLVLGMPVELYSLIWFPFSSGYGDAACKAYSFLFEACSYATIFHVATLSLERFVAICYPFRFKAVSGSRAAKLMIGCAWAASLCVALPLLFAMGAEYPLNPTQGHRRQRNCNRTGPYGPRPNVTLCTSLSNRWAVFQSSIFSGFIAYILVLGAVAFMCRRMMLAIMATKQPTVLVRGQNRTGVATEMAKSTSPQAKAARKQTIVFLGKGHSGLLLLSVSVSEGGSVGVMIVTALRGLIIVIVTALRGLIIVIVTALRGLIIVIVTALRGLIIVIVTALRGLIIVIVTALRGLIIVIVTALRGLIIIIVTALRGLIIVIVTALRGLIIVIVTALRGLIIVIVTALRGLIIMIVTALRGLIIMIVTALRGLIIMIVTALRGTCDQQTIWYQEKNPT</sequence>
<dbReference type="InterPro" id="IPR052676">
    <property type="entry name" value="Zinc-sensing_GPCR"/>
</dbReference>
<dbReference type="GO" id="GO:0007186">
    <property type="term" value="P:G protein-coupled receptor signaling pathway"/>
    <property type="evidence" value="ECO:0000318"/>
    <property type="project" value="GO_Central"/>
</dbReference>
<feature type="transmembrane region" description="Helical" evidence="6">
    <location>
        <begin position="107"/>
        <end position="127"/>
    </location>
</feature>
<dbReference type="KEGG" id="xtr:116407840"/>
<dbReference type="Xenbase" id="XB-GENE-29093435">
    <property type="gene designation" value="LOC116407840"/>
</dbReference>
<evidence type="ECO:0000256" key="6">
    <source>
        <dbReference type="SAM" id="Phobius"/>
    </source>
</evidence>
<gene>
    <name evidence="9 10" type="primary">LOC116407840</name>
</gene>
<feature type="transmembrane region" description="Helical" evidence="6">
    <location>
        <begin position="303"/>
        <end position="329"/>
    </location>
</feature>
<feature type="transmembrane region" description="Helical" evidence="6">
    <location>
        <begin position="369"/>
        <end position="395"/>
    </location>
</feature>
<dbReference type="GO" id="GO:0004930">
    <property type="term" value="F:G protein-coupled receptor activity"/>
    <property type="evidence" value="ECO:0000318"/>
    <property type="project" value="GO_Central"/>
</dbReference>
<dbReference type="PROSITE" id="PS00237">
    <property type="entry name" value="G_PROTEIN_RECEP_F1_1"/>
    <property type="match status" value="1"/>
</dbReference>